<keyword evidence="3" id="KW-1185">Reference proteome</keyword>
<evidence type="ECO:0000313" key="3">
    <source>
        <dbReference type="Proteomes" id="UP000006791"/>
    </source>
</evidence>
<proteinExistence type="predicted"/>
<dbReference type="RefSeq" id="WP_014101309.1">
    <property type="nucleotide sequence ID" value="NC_016025.1"/>
</dbReference>
<dbReference type="EMBL" id="CP002515">
    <property type="protein sequence ID" value="AEP13571.1"/>
    <property type="molecule type" value="Genomic_DNA"/>
</dbReference>
<dbReference type="Pfam" id="PF14332">
    <property type="entry name" value="DUF4388"/>
    <property type="match status" value="1"/>
</dbReference>
<feature type="domain" description="PatA-like N-terminal" evidence="1">
    <location>
        <begin position="4"/>
        <end position="92"/>
    </location>
</feature>
<protein>
    <recommendedName>
        <fullName evidence="1">PatA-like N-terminal domain-containing protein</fullName>
    </recommendedName>
</protein>
<dbReference type="Proteomes" id="UP000006791">
    <property type="component" value="Chromosome 2"/>
</dbReference>
<evidence type="ECO:0000313" key="2">
    <source>
        <dbReference type="EMBL" id="AEP13571.1"/>
    </source>
</evidence>
<dbReference type="HOGENOM" id="CLU_2218385_0_0_0"/>
<dbReference type="AlphaFoldDB" id="G2LK84"/>
<dbReference type="InterPro" id="IPR025497">
    <property type="entry name" value="PatA-like_N"/>
</dbReference>
<accession>G2LK84</accession>
<sequence>MATSGNLADLDLLTLTQILCRAGRLAALELVQDEQRGWIYFENGRVVHATLNTLAGEPALLALLRWQAGQFRIMPGFYAPDQTLELSWPELTALVLNLPSGKWNVP</sequence>
<organism evidence="2 3">
    <name type="scientific">Chloracidobacterium thermophilum (strain B)</name>
    <dbReference type="NCBI Taxonomy" id="981222"/>
    <lineage>
        <taxon>Bacteria</taxon>
        <taxon>Pseudomonadati</taxon>
        <taxon>Acidobacteriota</taxon>
        <taxon>Terriglobia</taxon>
        <taxon>Terriglobales</taxon>
        <taxon>Acidobacteriaceae</taxon>
        <taxon>Chloracidobacterium</taxon>
    </lineage>
</organism>
<dbReference type="KEGG" id="ctm:Cabther_B0573"/>
<dbReference type="PANTHER" id="PTHR36304">
    <property type="entry name" value="DOMAIN GTPASE-ACTIVATING PROTEIN, PUTATIVE-RELATED-RELATED"/>
    <property type="match status" value="1"/>
</dbReference>
<name>G2LK84_CHLTF</name>
<reference evidence="2 3" key="1">
    <citation type="journal article" date="2012" name="Environ. Microbiol.">
        <title>Complete genome of Candidatus Chloracidobacterium thermophilum, a chlorophyll-based photoheterotroph belonging to the phylum Acidobacteria.</title>
        <authorList>
            <person name="Garcia Costas A.M."/>
            <person name="Liu Z."/>
            <person name="Tomsho L.P."/>
            <person name="Schuster S.C."/>
            <person name="Ward D.M."/>
            <person name="Bryant D.A."/>
        </authorList>
    </citation>
    <scope>NUCLEOTIDE SEQUENCE [LARGE SCALE GENOMIC DNA]</scope>
    <source>
        <strain evidence="2 3">B</strain>
    </source>
</reference>
<evidence type="ECO:0000259" key="1">
    <source>
        <dbReference type="Pfam" id="PF14332"/>
    </source>
</evidence>
<gene>
    <name evidence="2" type="ordered locus">Cabther_B0573</name>
</gene>
<dbReference type="PANTHER" id="PTHR36304:SF4">
    <property type="entry name" value="DUF4388 DOMAIN-CONTAINING PROTEIN"/>
    <property type="match status" value="1"/>
</dbReference>